<dbReference type="Pfam" id="PF00013">
    <property type="entry name" value="KH_1"/>
    <property type="match status" value="3"/>
</dbReference>
<feature type="compositionally biased region" description="Low complexity" evidence="3">
    <location>
        <begin position="514"/>
        <end position="548"/>
    </location>
</feature>
<dbReference type="InterPro" id="IPR004087">
    <property type="entry name" value="KH_dom"/>
</dbReference>
<feature type="compositionally biased region" description="Low complexity" evidence="3">
    <location>
        <begin position="598"/>
        <end position="620"/>
    </location>
</feature>
<evidence type="ECO:0000256" key="3">
    <source>
        <dbReference type="SAM" id="MobiDB-lite"/>
    </source>
</evidence>
<dbReference type="EMBL" id="BLLK01000038">
    <property type="protein sequence ID" value="GFH49505.1"/>
    <property type="molecule type" value="Genomic_DNA"/>
</dbReference>
<feature type="compositionally biased region" description="Pro residues" evidence="3">
    <location>
        <begin position="621"/>
        <end position="630"/>
    </location>
</feature>
<dbReference type="InterPro" id="IPR001202">
    <property type="entry name" value="WW_dom"/>
</dbReference>
<dbReference type="Pfam" id="PF00397">
    <property type="entry name" value="WW"/>
    <property type="match status" value="1"/>
</dbReference>
<evidence type="ECO:0000259" key="4">
    <source>
        <dbReference type="PROSITE" id="PS50020"/>
    </source>
</evidence>
<dbReference type="Gene3D" id="3.30.1370.10">
    <property type="entry name" value="K Homology domain, type 1"/>
    <property type="match status" value="3"/>
</dbReference>
<evidence type="ECO:0000313" key="5">
    <source>
        <dbReference type="EMBL" id="GFH49505.1"/>
    </source>
</evidence>
<dbReference type="CDD" id="cd00105">
    <property type="entry name" value="KH-I"/>
    <property type="match status" value="3"/>
</dbReference>
<dbReference type="InterPro" id="IPR004088">
    <property type="entry name" value="KH_dom_type_1"/>
</dbReference>
<feature type="compositionally biased region" description="Gly residues" evidence="3">
    <location>
        <begin position="408"/>
        <end position="421"/>
    </location>
</feature>
<protein>
    <submittedName>
        <fullName evidence="5">Poly(RC)-binding protein 2</fullName>
    </submittedName>
</protein>
<dbReference type="PROSITE" id="PS50084">
    <property type="entry name" value="KH_TYPE_1"/>
    <property type="match status" value="3"/>
</dbReference>
<dbReference type="SMART" id="SM00322">
    <property type="entry name" value="KH"/>
    <property type="match status" value="3"/>
</dbReference>
<dbReference type="AlphaFoldDB" id="A0AAD3H3Z3"/>
<evidence type="ECO:0000313" key="6">
    <source>
        <dbReference type="Proteomes" id="UP001054902"/>
    </source>
</evidence>
<sequence length="662" mass="71801">MTDPVSPPEAQSAPEEPQPAAPEAAESESKKRKAEDEGEQEHPAQKVKQDETPVTADATAETKVEDTTDEKPEGEANVESVEDTNQTEGTDEEEGEVKEEKTEPVKEAEETQEPPAAPVPVSAPAEASVPVPVAAPVPASTLPPGVPNGVPMGVPAALPVQQTNTQPEPSQAVSETVVETQDIASHLVGRIIGKGGEQIRDIQARADCKVDVDQNVPHGAPKIITYQGPKDKVDFAKSLVSMLCQDNWKNITLPIGFAKQKLLHVPSTVIGKIIGRGGEMIKELQSKSYAKIQVDHNSGQDTGFRSVTVIGNELSVKRGEEMINLIIQNPLADASNSIDMLIKEKAQGVSEWGSGPPYTTMPNNGVGMQRNSYGGGGNSYGGGGGNSYGSYGNNQQQNQYQSQQRSSYGGGYNQYGQSNSGGGGGLESEIFYVAKNYMGRIIGKGGVTINDLQKKSGCDIQINQNVPQGQDCEVNIKGVRSGIENAKQMLNEIIQMGPNHPYAGGGGSSGGGYHQQQQQYSGYQQQQQPSYGQMQQPQIQQQYMQQPQIQPQYNAQPVQQQQYGGYQQQQQPLYAQQQYGQPQQPAMQQQQPVYNNYQQPQQQQQTYNQPQQYAQQSQPVYQPPAAPVAPSPWKTATAPDGQIYYYNEKTNQTTWDKPADMP</sequence>
<feature type="region of interest" description="Disordered" evidence="3">
    <location>
        <begin position="598"/>
        <end position="638"/>
    </location>
</feature>
<dbReference type="SUPFAM" id="SSF54791">
    <property type="entry name" value="Eukaryotic type KH-domain (KH-domain type I)"/>
    <property type="match status" value="3"/>
</dbReference>
<keyword evidence="6" id="KW-1185">Reference proteome</keyword>
<dbReference type="GO" id="GO:0003723">
    <property type="term" value="F:RNA binding"/>
    <property type="evidence" value="ECO:0007669"/>
    <property type="project" value="UniProtKB-UniRule"/>
</dbReference>
<feature type="compositionally biased region" description="Basic and acidic residues" evidence="3">
    <location>
        <begin position="98"/>
        <end position="109"/>
    </location>
</feature>
<dbReference type="PROSITE" id="PS50020">
    <property type="entry name" value="WW_DOMAIN_2"/>
    <property type="match status" value="1"/>
</dbReference>
<dbReference type="InterPro" id="IPR036020">
    <property type="entry name" value="WW_dom_sf"/>
</dbReference>
<feature type="compositionally biased region" description="Low complexity" evidence="3">
    <location>
        <begin position="388"/>
        <end position="407"/>
    </location>
</feature>
<feature type="domain" description="WW" evidence="4">
    <location>
        <begin position="627"/>
        <end position="660"/>
    </location>
</feature>
<comment type="caution">
    <text evidence="5">The sequence shown here is derived from an EMBL/GenBank/DDBJ whole genome shotgun (WGS) entry which is preliminary data.</text>
</comment>
<keyword evidence="2" id="KW-0694">RNA-binding</keyword>
<feature type="compositionally biased region" description="Gly residues" evidence="3">
    <location>
        <begin position="373"/>
        <end position="387"/>
    </location>
</feature>
<evidence type="ECO:0000256" key="2">
    <source>
        <dbReference type="PROSITE-ProRule" id="PRU00117"/>
    </source>
</evidence>
<organism evidence="5 6">
    <name type="scientific">Chaetoceros tenuissimus</name>
    <dbReference type="NCBI Taxonomy" id="426638"/>
    <lineage>
        <taxon>Eukaryota</taxon>
        <taxon>Sar</taxon>
        <taxon>Stramenopiles</taxon>
        <taxon>Ochrophyta</taxon>
        <taxon>Bacillariophyta</taxon>
        <taxon>Coscinodiscophyceae</taxon>
        <taxon>Chaetocerotophycidae</taxon>
        <taxon>Chaetocerotales</taxon>
        <taxon>Chaetocerotaceae</taxon>
        <taxon>Chaetoceros</taxon>
    </lineage>
</organism>
<feature type="compositionally biased region" description="Basic and acidic residues" evidence="3">
    <location>
        <begin position="60"/>
        <end position="74"/>
    </location>
</feature>
<reference evidence="5 6" key="1">
    <citation type="journal article" date="2021" name="Sci. Rep.">
        <title>The genome of the diatom Chaetoceros tenuissimus carries an ancient integrated fragment of an extant virus.</title>
        <authorList>
            <person name="Hongo Y."/>
            <person name="Kimura K."/>
            <person name="Takaki Y."/>
            <person name="Yoshida Y."/>
            <person name="Baba S."/>
            <person name="Kobayashi G."/>
            <person name="Nagasaki K."/>
            <person name="Hano T."/>
            <person name="Tomaru Y."/>
        </authorList>
    </citation>
    <scope>NUCLEOTIDE SEQUENCE [LARGE SCALE GENOMIC DNA]</scope>
    <source>
        <strain evidence="5 6">NIES-3715</strain>
    </source>
</reference>
<dbReference type="Proteomes" id="UP001054902">
    <property type="component" value="Unassembled WGS sequence"/>
</dbReference>
<feature type="compositionally biased region" description="Basic and acidic residues" evidence="3">
    <location>
        <begin position="27"/>
        <end position="51"/>
    </location>
</feature>
<accession>A0AAD3H3Z3</accession>
<dbReference type="CDD" id="cd00201">
    <property type="entry name" value="WW"/>
    <property type="match status" value="1"/>
</dbReference>
<feature type="region of interest" description="Disordered" evidence="3">
    <location>
        <begin position="1"/>
        <end position="123"/>
    </location>
</feature>
<feature type="region of interest" description="Disordered" evidence="3">
    <location>
        <begin position="496"/>
        <end position="548"/>
    </location>
</feature>
<dbReference type="PROSITE" id="PS01159">
    <property type="entry name" value="WW_DOMAIN_1"/>
    <property type="match status" value="1"/>
</dbReference>
<dbReference type="SUPFAM" id="SSF51045">
    <property type="entry name" value="WW domain"/>
    <property type="match status" value="1"/>
</dbReference>
<gene>
    <name evidence="5" type="ORF">CTEN210_05981</name>
</gene>
<feature type="compositionally biased region" description="Gly residues" evidence="3">
    <location>
        <begin position="503"/>
        <end position="513"/>
    </location>
</feature>
<feature type="region of interest" description="Disordered" evidence="3">
    <location>
        <begin position="351"/>
        <end position="421"/>
    </location>
</feature>
<dbReference type="Gene3D" id="2.20.70.10">
    <property type="match status" value="1"/>
</dbReference>
<evidence type="ECO:0000256" key="1">
    <source>
        <dbReference type="ARBA" id="ARBA00022737"/>
    </source>
</evidence>
<dbReference type="PANTHER" id="PTHR10288">
    <property type="entry name" value="KH DOMAIN CONTAINING RNA BINDING PROTEIN"/>
    <property type="match status" value="1"/>
</dbReference>
<name>A0AAD3H3Z3_9STRA</name>
<keyword evidence="1" id="KW-0677">Repeat</keyword>
<dbReference type="SMART" id="SM00456">
    <property type="entry name" value="WW"/>
    <property type="match status" value="1"/>
</dbReference>
<dbReference type="InterPro" id="IPR036612">
    <property type="entry name" value="KH_dom_type_1_sf"/>
</dbReference>
<proteinExistence type="predicted"/>